<accession>A0ABQ7PGR6</accession>
<protein>
    <submittedName>
        <fullName evidence="1">Uncharacterized protein</fullName>
    </submittedName>
</protein>
<comment type="caution">
    <text evidence="1">The sequence shown here is derived from an EMBL/GenBank/DDBJ whole genome shotgun (WGS) entry which is preliminary data.</text>
</comment>
<reference evidence="1 2" key="1">
    <citation type="journal article" date="2020" name="bioRxiv">
        <title>Whole genome comparisons of ergot fungi reveals the divergence and evolution of species within the genus Claviceps are the result of varying mechanisms driving genome evolution and host range expansion.</title>
        <authorList>
            <person name="Wyka S.A."/>
            <person name="Mondo S.J."/>
            <person name="Liu M."/>
            <person name="Dettman J."/>
            <person name="Nalam V."/>
            <person name="Broders K.D."/>
        </authorList>
    </citation>
    <scope>NUCLEOTIDE SEQUENCE [LARGE SCALE GENOMIC DNA]</scope>
    <source>
        <strain evidence="1 2">LM583</strain>
    </source>
</reference>
<keyword evidence="2" id="KW-1185">Reference proteome</keyword>
<sequence>MSLPMNHNTPTDPRADAFSKAAVRVFQFQETNWAPGTVPHGVTFAPVRNTYRSVPPKSSSAQVAWQQKESLYLRNNFCWRIGVHQNQQFSQGFITIGCLFLHLRWLRVYKLFTFPLFLA</sequence>
<evidence type="ECO:0000313" key="2">
    <source>
        <dbReference type="Proteomes" id="UP000742024"/>
    </source>
</evidence>
<dbReference type="Proteomes" id="UP000742024">
    <property type="component" value="Unassembled WGS sequence"/>
</dbReference>
<dbReference type="EMBL" id="SRPR01000078">
    <property type="protein sequence ID" value="KAG5961546.1"/>
    <property type="molecule type" value="Genomic_DNA"/>
</dbReference>
<evidence type="ECO:0000313" key="1">
    <source>
        <dbReference type="EMBL" id="KAG5961546.1"/>
    </source>
</evidence>
<proteinExistence type="predicted"/>
<name>A0ABQ7PGR6_9HYPO</name>
<gene>
    <name evidence="1" type="ORF">E4U57_007507</name>
</gene>
<organism evidence="1 2">
    <name type="scientific">Claviceps arundinis</name>
    <dbReference type="NCBI Taxonomy" id="1623583"/>
    <lineage>
        <taxon>Eukaryota</taxon>
        <taxon>Fungi</taxon>
        <taxon>Dikarya</taxon>
        <taxon>Ascomycota</taxon>
        <taxon>Pezizomycotina</taxon>
        <taxon>Sordariomycetes</taxon>
        <taxon>Hypocreomycetidae</taxon>
        <taxon>Hypocreales</taxon>
        <taxon>Clavicipitaceae</taxon>
        <taxon>Claviceps</taxon>
    </lineage>
</organism>